<keyword evidence="1" id="KW-0812">Transmembrane</keyword>
<name>A0ABR3SRJ7_9PEZI</name>
<dbReference type="InterPro" id="IPR002401">
    <property type="entry name" value="Cyt_P450_E_grp-I"/>
</dbReference>
<keyword evidence="1" id="KW-1133">Transmembrane helix</keyword>
<evidence type="ECO:0000313" key="3">
    <source>
        <dbReference type="Proteomes" id="UP001521116"/>
    </source>
</evidence>
<reference evidence="2 3" key="1">
    <citation type="submission" date="2024-02" db="EMBL/GenBank/DDBJ databases">
        <title>De novo assembly and annotation of 12 fungi associated with fruit tree decline syndrome in Ontario, Canada.</title>
        <authorList>
            <person name="Sulman M."/>
            <person name="Ellouze W."/>
            <person name="Ilyukhin E."/>
        </authorList>
    </citation>
    <scope>NUCLEOTIDE SEQUENCE [LARGE SCALE GENOMIC DNA]</scope>
    <source>
        <strain evidence="2 3">M1-105</strain>
    </source>
</reference>
<comment type="caution">
    <text evidence="2">The sequence shown here is derived from an EMBL/GenBank/DDBJ whole genome shotgun (WGS) entry which is preliminary data.</text>
</comment>
<organism evidence="2 3">
    <name type="scientific">Neofusicoccum ribis</name>
    <dbReference type="NCBI Taxonomy" id="45134"/>
    <lineage>
        <taxon>Eukaryota</taxon>
        <taxon>Fungi</taxon>
        <taxon>Dikarya</taxon>
        <taxon>Ascomycota</taxon>
        <taxon>Pezizomycotina</taxon>
        <taxon>Dothideomycetes</taxon>
        <taxon>Dothideomycetes incertae sedis</taxon>
        <taxon>Botryosphaeriales</taxon>
        <taxon>Botryosphaeriaceae</taxon>
        <taxon>Neofusicoccum</taxon>
    </lineage>
</organism>
<dbReference type="PRINTS" id="PR00463">
    <property type="entry name" value="EP450I"/>
</dbReference>
<dbReference type="PANTHER" id="PTHR24305:SF78">
    <property type="entry name" value="P450, PUTATIVE (EUROFUNG)-RELATED"/>
    <property type="match status" value="1"/>
</dbReference>
<accession>A0ABR3SRJ7</accession>
<feature type="transmembrane region" description="Helical" evidence="1">
    <location>
        <begin position="33"/>
        <end position="55"/>
    </location>
</feature>
<dbReference type="PRINTS" id="PR00385">
    <property type="entry name" value="P450"/>
</dbReference>
<protein>
    <recommendedName>
        <fullName evidence="4">Cytochrome P450 monooxygenase</fullName>
    </recommendedName>
</protein>
<dbReference type="Proteomes" id="UP001521116">
    <property type="component" value="Unassembled WGS sequence"/>
</dbReference>
<dbReference type="PANTHER" id="PTHR24305">
    <property type="entry name" value="CYTOCHROME P450"/>
    <property type="match status" value="1"/>
</dbReference>
<dbReference type="SUPFAM" id="SSF48264">
    <property type="entry name" value="Cytochrome P450"/>
    <property type="match status" value="1"/>
</dbReference>
<proteinExistence type="predicted"/>
<dbReference type="InterPro" id="IPR050121">
    <property type="entry name" value="Cytochrome_P450_monoxygenase"/>
</dbReference>
<evidence type="ECO:0008006" key="4">
    <source>
        <dbReference type="Google" id="ProtNLM"/>
    </source>
</evidence>
<evidence type="ECO:0000313" key="2">
    <source>
        <dbReference type="EMBL" id="KAL1627746.1"/>
    </source>
</evidence>
<dbReference type="InterPro" id="IPR001128">
    <property type="entry name" value="Cyt_P450"/>
</dbReference>
<feature type="transmembrane region" description="Helical" evidence="1">
    <location>
        <begin position="61"/>
        <end position="86"/>
    </location>
</feature>
<keyword evidence="1" id="KW-0472">Membrane</keyword>
<dbReference type="Gene3D" id="1.10.630.10">
    <property type="entry name" value="Cytochrome P450"/>
    <property type="match status" value="1"/>
</dbReference>
<sequence length="497" mass="54309">MDAAGSGAAQSWLAPLLLGVLFHAVVRRIEIDMFLLPIAGAFGALGIAYVCLSVRLFHATFFGALASLSSRTALFTLGLVGSMLVYRAFFHRLRRFPGPLAARLSKLYMVRLSAKNLQLHLELKRLHEEYGDVVRTGPRELTIFHPNAIPYIAACRKSSMYQLSDRRDERLGLIETRDIEDHRRRRRPWEMALNTKSITKYDPMMQSTITQLLNALSSPERAGKPINVTEWIAYLAYDLMGVVGFGNDFGQLTGGGEEHWAVKALRSQQVFFGYLKPVPWLINAAVNIPGADAAVRPFVDYCKGLVVEKRAAGKSNTSTPSDILSWILEAYDEKSPHAPPTQEALDEDARTIVTAGADTTSNTLTCALYHLARHPTIYTALQTQLTALFPLGPHTFTYAALQTAPPPLLDAIIHETLRLAPATPSGNPRVTPPSGLLIPATATSPALLIPGDTDVYVPPYVVQRDARFFAAPDAFVPGRWLAAGEEGARVGEGGVGV</sequence>
<feature type="transmembrane region" description="Helical" evidence="1">
    <location>
        <begin position="6"/>
        <end position="26"/>
    </location>
</feature>
<keyword evidence="3" id="KW-1185">Reference proteome</keyword>
<evidence type="ECO:0000256" key="1">
    <source>
        <dbReference type="SAM" id="Phobius"/>
    </source>
</evidence>
<gene>
    <name evidence="2" type="ORF">SLS56_006195</name>
</gene>
<dbReference type="EMBL" id="JAJVDC020000068">
    <property type="protein sequence ID" value="KAL1627746.1"/>
    <property type="molecule type" value="Genomic_DNA"/>
</dbReference>
<dbReference type="Pfam" id="PF00067">
    <property type="entry name" value="p450"/>
    <property type="match status" value="1"/>
</dbReference>
<dbReference type="InterPro" id="IPR036396">
    <property type="entry name" value="Cyt_P450_sf"/>
</dbReference>